<dbReference type="Proteomes" id="UP001304813">
    <property type="component" value="Segment"/>
</dbReference>
<accession>A0AA86MA83</accession>
<proteinExistence type="predicted"/>
<organism evidence="1 2">
    <name type="scientific">Yersinia phage vB_Yru_GN1</name>
    <dbReference type="NCBI Taxonomy" id="3074381"/>
    <lineage>
        <taxon>Viruses</taxon>
        <taxon>Duplodnaviria</taxon>
        <taxon>Heunggongvirae</taxon>
        <taxon>Uroviricota</taxon>
        <taxon>Caudoviricetes</taxon>
        <taxon>Caudoviricetes incertae sedis</taxon>
        <taxon>Sepahanvirus</taxon>
        <taxon>Sepahanvirus vB-Yru-GN1</taxon>
    </lineage>
</organism>
<sequence>MKIVEITQKVRFAWINQMWNLYLEGTEKILTPEYIKSMVWDWYPIEGINPCDLYVFNQDGIILKMVTSPGPAGAIDRTITLRNGESKDIKGAWSSNSYTLLSVTGIVSHDTSYNLSVIDISEGALKGLIDKFGFSFENGEYSFDKESNNCIPHPKYKDQYILTPLN</sequence>
<reference evidence="1 2" key="1">
    <citation type="submission" date="2023-09" db="EMBL/GenBank/DDBJ databases">
        <title>Analysis of phage genome (vB_Yru_GN1) of the bacterium (Yersinia ruckeri).</title>
        <authorList>
            <person name="Ganjoor M.S."/>
            <person name="Bouzari M."/>
            <person name="Soleimani-Delfan A."/>
        </authorList>
    </citation>
    <scope>NUCLEOTIDE SEQUENCE [LARGE SCALE GENOMIC DNA]</scope>
    <source>
        <strain evidence="2">vB_Yru_GN1</strain>
    </source>
</reference>
<evidence type="ECO:0000313" key="1">
    <source>
        <dbReference type="EMBL" id="BES79901.1"/>
    </source>
</evidence>
<name>A0AA86MA83_9CAUD</name>
<evidence type="ECO:0000313" key="2">
    <source>
        <dbReference type="Proteomes" id="UP001304813"/>
    </source>
</evidence>
<dbReference type="EMBL" id="LC779065">
    <property type="protein sequence ID" value="BES79901.1"/>
    <property type="molecule type" value="Genomic_DNA"/>
</dbReference>
<keyword evidence="2" id="KW-1185">Reference proteome</keyword>
<protein>
    <submittedName>
        <fullName evidence="1">Uncharacterized protein</fullName>
    </submittedName>
</protein>